<feature type="transmembrane region" description="Helical" evidence="2">
    <location>
        <begin position="307"/>
        <end position="327"/>
    </location>
</feature>
<dbReference type="AlphaFoldDB" id="A3VEE0"/>
<keyword evidence="2" id="KW-0812">Transmembrane</keyword>
<comment type="function">
    <text evidence="1">Part of the tripartite ATP-independent periplasmic (TRAP) transport system.</text>
</comment>
<accession>A3VEE0</accession>
<feature type="transmembrane region" description="Helical" evidence="2">
    <location>
        <begin position="244"/>
        <end position="265"/>
    </location>
</feature>
<feature type="transmembrane region" description="Helical" evidence="2">
    <location>
        <begin position="695"/>
        <end position="712"/>
    </location>
</feature>
<dbReference type="STRING" id="314271.RB2654_09419"/>
<dbReference type="InterPro" id="IPR011853">
    <property type="entry name" value="TRAP_DctM-Dct_fused"/>
</dbReference>
<keyword evidence="5" id="KW-1185">Reference proteome</keyword>
<feature type="transmembrane region" description="Helical" evidence="2">
    <location>
        <begin position="577"/>
        <end position="595"/>
    </location>
</feature>
<dbReference type="GO" id="GO:0005886">
    <property type="term" value="C:plasma membrane"/>
    <property type="evidence" value="ECO:0007669"/>
    <property type="project" value="UniProtKB-SubCell"/>
</dbReference>
<dbReference type="EMBL" id="AAMT01000005">
    <property type="protein sequence ID" value="EAQ13278.1"/>
    <property type="molecule type" value="Genomic_DNA"/>
</dbReference>
<feature type="transmembrane region" description="Helical" evidence="2">
    <location>
        <begin position="347"/>
        <end position="370"/>
    </location>
</feature>
<dbReference type="OrthoDB" id="9759894at2"/>
<organism evidence="4 5">
    <name type="scientific">Maritimibacter alkaliphilus HTCC2654</name>
    <dbReference type="NCBI Taxonomy" id="314271"/>
    <lineage>
        <taxon>Bacteria</taxon>
        <taxon>Pseudomonadati</taxon>
        <taxon>Pseudomonadota</taxon>
        <taxon>Alphaproteobacteria</taxon>
        <taxon>Rhodobacterales</taxon>
        <taxon>Roseobacteraceae</taxon>
        <taxon>Maritimibacter</taxon>
    </lineage>
</organism>
<protein>
    <recommendedName>
        <fullName evidence="3">TRAP C4-dicarboxylate transport system permease DctM subunit domain-containing protein</fullName>
    </recommendedName>
</protein>
<feature type="transmembrane region" description="Helical" evidence="2">
    <location>
        <begin position="130"/>
        <end position="151"/>
    </location>
</feature>
<feature type="transmembrane region" description="Helical" evidence="2">
    <location>
        <begin position="511"/>
        <end position="530"/>
    </location>
</feature>
<dbReference type="Proteomes" id="UP000002931">
    <property type="component" value="Unassembled WGS sequence"/>
</dbReference>
<keyword evidence="2" id="KW-0472">Membrane</keyword>
<dbReference type="PANTHER" id="PTHR43849">
    <property type="entry name" value="BLL3936 PROTEIN"/>
    <property type="match status" value="1"/>
</dbReference>
<feature type="transmembrane region" description="Helical" evidence="2">
    <location>
        <begin position="213"/>
        <end position="232"/>
    </location>
</feature>
<feature type="transmembrane region" description="Helical" evidence="2">
    <location>
        <begin position="607"/>
        <end position="626"/>
    </location>
</feature>
<keyword evidence="1" id="KW-0997">Cell inner membrane</keyword>
<evidence type="ECO:0000313" key="4">
    <source>
        <dbReference type="EMBL" id="EAQ13278.1"/>
    </source>
</evidence>
<dbReference type="eggNOG" id="COG4666">
    <property type="taxonomic scope" value="Bacteria"/>
</dbReference>
<feature type="transmembrane region" description="Helical" evidence="2">
    <location>
        <begin position="86"/>
        <end position="108"/>
    </location>
</feature>
<dbReference type="Pfam" id="PF06808">
    <property type="entry name" value="DctM"/>
    <property type="match status" value="1"/>
</dbReference>
<proteinExistence type="predicted"/>
<evidence type="ECO:0000313" key="5">
    <source>
        <dbReference type="Proteomes" id="UP000002931"/>
    </source>
</evidence>
<keyword evidence="1" id="KW-1003">Cell membrane</keyword>
<feature type="transmembrane region" description="Helical" evidence="2">
    <location>
        <begin position="536"/>
        <end position="556"/>
    </location>
</feature>
<reference evidence="4 5" key="1">
    <citation type="journal article" date="2010" name="J. Bacteriol.">
        <title>Genome sequences of Pelagibaca bermudensis HTCC2601T and Maritimibacter alkaliphilus HTCC2654T, the type strains of two marine Roseobacter genera.</title>
        <authorList>
            <person name="Thrash J.C."/>
            <person name="Cho J.C."/>
            <person name="Ferriera S."/>
            <person name="Johnson J."/>
            <person name="Vergin K.L."/>
            <person name="Giovannoni S.J."/>
        </authorList>
    </citation>
    <scope>NUCLEOTIDE SEQUENCE [LARGE SCALE GENOMIC DNA]</scope>
    <source>
        <strain evidence="4 5">HTCC2654</strain>
    </source>
</reference>
<sequence length="807" mass="84994">MASAPVKPLTPFLLDDKRAATAFAWAAFAILCLVAETIISLKFNLYRYAALPVGWAPEGITWLRLLALIATAGFVWKVASDERRTALWFGLAALALLTVDALVGFHFAPPFDPEMDLRAYEYPILRVGDFGIRVVPILSMGLVAAALFLMQSLRNLEHGRARAAMIAGLLMGLTGLISVLPAIPFATIGLAAWRGEYIPDMFGIGPASPTEKYNAIMFLLAALIVVLTLGRSEEDIGRVQHRGLAIGDWIAFAALGYAVLQYLVIGTETFGLGVSDAHTAVIGCLAILYLCWRVFGAALALCGAVALAYYFASSYLPGIFHALALGYTSAAENLWFNTADAVLGSKLSILLNNVLPFIIFGALLSATGAADSLIKISFYLMRNARGGPAHAAVLASGLFGSVSGSAVSNVVGTGVVTIPMIKKRGFRADFAGGVEATASTGGQIMPPIMGAAALVMADLTGTPYLNIMTAALVPALAYYLSLFATVRFESRRLDMSAQGSDELDPVTTQDYINVLLLVFLPLAVIIWRLIAGASPAGSALTAIIVVLALSAFSPVVRRAPIILLTAIADGGKTFGRLLMVVGVVGIIVGVMDATDLPSRLGRSISDYAEVALLLTLVITAVVSLLLGMGMPTLPAYLTVIIILGPALNSLGLSLMTSHMFVFYFGVASAITPPVAVAAFAAAAIAGAKPIGTGIAAVRIGIVIFAVPFMFALNPDMMIVPEAFDDGAAFSMIGFLSAIFRTLAMIYLFASAMSRFDRHRLHPVEVLLRVGLALLLIAPLPAVHLVAFAGALGIVGQHYLRAQKEQTA</sequence>
<dbReference type="HOGENOM" id="CLU_007041_3_1_5"/>
<dbReference type="PANTHER" id="PTHR43849:SF2">
    <property type="entry name" value="BLL3936 PROTEIN"/>
    <property type="match status" value="1"/>
</dbReference>
<comment type="subcellular location">
    <subcellularLocation>
        <location evidence="1">Cell inner membrane</location>
        <topology evidence="1">Multi-pass membrane protein</topology>
    </subcellularLocation>
</comment>
<feature type="transmembrane region" description="Helical" evidence="2">
    <location>
        <begin position="727"/>
        <end position="749"/>
    </location>
</feature>
<dbReference type="InterPro" id="IPR010656">
    <property type="entry name" value="DctM"/>
</dbReference>
<dbReference type="GO" id="GO:0022857">
    <property type="term" value="F:transmembrane transporter activity"/>
    <property type="evidence" value="ECO:0007669"/>
    <property type="project" value="UniProtKB-UniRule"/>
</dbReference>
<feature type="transmembrane region" description="Helical" evidence="2">
    <location>
        <begin position="660"/>
        <end position="683"/>
    </location>
</feature>
<evidence type="ECO:0000259" key="3">
    <source>
        <dbReference type="Pfam" id="PF06808"/>
    </source>
</evidence>
<feature type="domain" description="TRAP C4-dicarboxylate transport system permease DctM subunit" evidence="3">
    <location>
        <begin position="283"/>
        <end position="718"/>
    </location>
</feature>
<feature type="transmembrane region" description="Helical" evidence="2">
    <location>
        <begin position="61"/>
        <end position="79"/>
    </location>
</feature>
<feature type="transmembrane region" description="Helical" evidence="2">
    <location>
        <begin position="633"/>
        <end position="654"/>
    </location>
</feature>
<evidence type="ECO:0000256" key="2">
    <source>
        <dbReference type="SAM" id="Phobius"/>
    </source>
</evidence>
<comment type="caution">
    <text evidence="4">The sequence shown here is derived from an EMBL/GenBank/DDBJ whole genome shotgun (WGS) entry which is preliminary data.</text>
</comment>
<feature type="transmembrane region" description="Helical" evidence="2">
    <location>
        <begin position="20"/>
        <end position="41"/>
    </location>
</feature>
<feature type="transmembrane region" description="Helical" evidence="2">
    <location>
        <begin position="391"/>
        <end position="411"/>
    </location>
</feature>
<keyword evidence="1" id="KW-0813">Transport</keyword>
<name>A3VEE0_9RHOB</name>
<feature type="transmembrane region" description="Helical" evidence="2">
    <location>
        <begin position="163"/>
        <end position="193"/>
    </location>
</feature>
<feature type="transmembrane region" description="Helical" evidence="2">
    <location>
        <begin position="769"/>
        <end position="794"/>
    </location>
</feature>
<feature type="transmembrane region" description="Helical" evidence="2">
    <location>
        <begin position="464"/>
        <end position="486"/>
    </location>
</feature>
<feature type="transmembrane region" description="Helical" evidence="2">
    <location>
        <begin position="277"/>
        <end position="295"/>
    </location>
</feature>
<dbReference type="RefSeq" id="WP_008330846.1">
    <property type="nucleotide sequence ID" value="NZ_CH902578.1"/>
</dbReference>
<dbReference type="NCBIfam" id="TIGR02123">
    <property type="entry name" value="TRAP_fused"/>
    <property type="match status" value="1"/>
</dbReference>
<gene>
    <name evidence="4" type="ORF">RB2654_09419</name>
</gene>
<keyword evidence="2" id="KW-1133">Transmembrane helix</keyword>
<evidence type="ECO:0000256" key="1">
    <source>
        <dbReference type="RuleBase" id="RU369079"/>
    </source>
</evidence>